<dbReference type="Pfam" id="PF18657">
    <property type="entry name" value="YDG"/>
    <property type="match status" value="1"/>
</dbReference>
<evidence type="ECO:0000259" key="1">
    <source>
        <dbReference type="Pfam" id="PF18657"/>
    </source>
</evidence>
<protein>
    <recommendedName>
        <fullName evidence="1">YDG domain-containing protein</fullName>
    </recommendedName>
</protein>
<reference evidence="2 3" key="1">
    <citation type="submission" date="2020-07" db="EMBL/GenBank/DDBJ databases">
        <title>MOT database genomes.</title>
        <authorList>
            <person name="Joseph S."/>
            <person name="Aduse-Opoku J."/>
            <person name="Hashim A."/>
            <person name="Wade W."/>
            <person name="Curtis M."/>
        </authorList>
    </citation>
    <scope>NUCLEOTIDE SEQUENCE [LARGE SCALE GENOMIC DNA]</scope>
    <source>
        <strain evidence="2 3">CIP 106318</strain>
    </source>
</reference>
<proteinExistence type="predicted"/>
<feature type="non-terminal residue" evidence="2">
    <location>
        <position position="1"/>
    </location>
</feature>
<comment type="caution">
    <text evidence="2">The sequence shown here is derived from an EMBL/GenBank/DDBJ whole genome shotgun (WGS) entry which is preliminary data.</text>
</comment>
<feature type="domain" description="YDG" evidence="1">
    <location>
        <begin position="85"/>
        <end position="155"/>
    </location>
</feature>
<accession>A0ABX2T3I5</accession>
<dbReference type="InterPro" id="IPR041248">
    <property type="entry name" value="YDG"/>
</dbReference>
<evidence type="ECO:0000313" key="3">
    <source>
        <dbReference type="Proteomes" id="UP000531840"/>
    </source>
</evidence>
<gene>
    <name evidence="2" type="ORF">HZY85_08375</name>
</gene>
<organism evidence="2 3">
    <name type="scientific">Gemelliphila palaticanis</name>
    <dbReference type="NCBI Taxonomy" id="81950"/>
    <lineage>
        <taxon>Bacteria</taxon>
        <taxon>Bacillati</taxon>
        <taxon>Bacillota</taxon>
        <taxon>Bacilli</taxon>
        <taxon>Bacillales</taxon>
        <taxon>Gemellaceae</taxon>
        <taxon>Gemelliphila</taxon>
    </lineage>
</organism>
<sequence length="157" mass="14785">LILSGGKTYDGNTAVAGGSLTATGVAGQTFSVGGAGDASNLASKNVQTGTALGSTTGLVLGSSGNGGLSGNYNVLGTAGSSYTVTAKGITLSGIGAVDKTYDATTTATLNTANVGYSGMVAGDNLSLGGQGVGQFASKDAGANKTVSVSGFSLSGVD</sequence>
<evidence type="ECO:0000313" key="2">
    <source>
        <dbReference type="EMBL" id="NYS48178.1"/>
    </source>
</evidence>
<feature type="non-terminal residue" evidence="2">
    <location>
        <position position="157"/>
    </location>
</feature>
<keyword evidence="3" id="KW-1185">Reference proteome</keyword>
<dbReference type="Proteomes" id="UP000531840">
    <property type="component" value="Unassembled WGS sequence"/>
</dbReference>
<dbReference type="RefSeq" id="WP_218926401.1">
    <property type="nucleotide sequence ID" value="NZ_JACBYF010000060.1"/>
</dbReference>
<dbReference type="EMBL" id="JACBYF010000060">
    <property type="protein sequence ID" value="NYS48178.1"/>
    <property type="molecule type" value="Genomic_DNA"/>
</dbReference>
<name>A0ABX2T3I5_9BACL</name>